<reference evidence="1 2" key="1">
    <citation type="submission" date="2017-10" db="EMBL/GenBank/DDBJ databases">
        <title>Two draft genome sequences of Pusillimonas sp. strains isolated from a nitrate- and radionuclide-contaminated groundwater in Russia.</title>
        <authorList>
            <person name="Grouzdev D.S."/>
            <person name="Tourova T.P."/>
            <person name="Goeva M.A."/>
            <person name="Babich T.L."/>
            <person name="Sokolova D.S."/>
            <person name="Abdullin R."/>
            <person name="Poltaraus A.B."/>
            <person name="Toshchakov S.V."/>
            <person name="Nazina T.N."/>
        </authorList>
    </citation>
    <scope>NUCLEOTIDE SEQUENCE [LARGE SCALE GENOMIC DNA]</scope>
    <source>
        <strain evidence="1 2">JR1/69-3-13</strain>
    </source>
</reference>
<keyword evidence="2" id="KW-1185">Reference proteome</keyword>
<dbReference type="Gene3D" id="2.30.30.110">
    <property type="match status" value="1"/>
</dbReference>
<dbReference type="Pfam" id="PF02452">
    <property type="entry name" value="PemK_toxin"/>
    <property type="match status" value="1"/>
</dbReference>
<proteinExistence type="predicted"/>
<dbReference type="PANTHER" id="PTHR33988:SF3">
    <property type="entry name" value="ENDORIBONUCLEASE TOXIN CHPB-RELATED"/>
    <property type="match status" value="1"/>
</dbReference>
<evidence type="ECO:0000313" key="1">
    <source>
        <dbReference type="EMBL" id="PLC49183.1"/>
    </source>
</evidence>
<sequence length="112" mass="12390">MNKRYVPDAGDIIWLHFDLPKGSTAQDYKPALVLSPLSYNKKTGLVVCCAITSSIKGYPFEVSIAPENRLAVLADQVKSLDWVNTKISHHGRVDSNELGQVRAKLHALIFKA</sequence>
<dbReference type="GO" id="GO:0006402">
    <property type="term" value="P:mRNA catabolic process"/>
    <property type="evidence" value="ECO:0007669"/>
    <property type="project" value="TreeGrafter"/>
</dbReference>
<dbReference type="EMBL" id="PDNW01000012">
    <property type="protein sequence ID" value="PLC49183.1"/>
    <property type="molecule type" value="Genomic_DNA"/>
</dbReference>
<dbReference type="GO" id="GO:0003677">
    <property type="term" value="F:DNA binding"/>
    <property type="evidence" value="ECO:0007669"/>
    <property type="project" value="InterPro"/>
</dbReference>
<dbReference type="GO" id="GO:0004521">
    <property type="term" value="F:RNA endonuclease activity"/>
    <property type="evidence" value="ECO:0007669"/>
    <property type="project" value="TreeGrafter"/>
</dbReference>
<accession>A0A2N4U2F4</accession>
<dbReference type="PANTHER" id="PTHR33988">
    <property type="entry name" value="ENDORIBONUCLEASE MAZF-RELATED"/>
    <property type="match status" value="1"/>
</dbReference>
<dbReference type="GO" id="GO:0016075">
    <property type="term" value="P:rRNA catabolic process"/>
    <property type="evidence" value="ECO:0007669"/>
    <property type="project" value="TreeGrafter"/>
</dbReference>
<dbReference type="RefSeq" id="WP_102074638.1">
    <property type="nucleotide sequence ID" value="NZ_PDNW01000012.1"/>
</dbReference>
<evidence type="ECO:0000313" key="2">
    <source>
        <dbReference type="Proteomes" id="UP000234190"/>
    </source>
</evidence>
<name>A0A2N4U2F4_9BURK</name>
<dbReference type="SUPFAM" id="SSF50118">
    <property type="entry name" value="Cell growth inhibitor/plasmid maintenance toxic component"/>
    <property type="match status" value="1"/>
</dbReference>
<dbReference type="Proteomes" id="UP000234190">
    <property type="component" value="Unassembled WGS sequence"/>
</dbReference>
<protein>
    <submittedName>
        <fullName evidence="1">Toxin MazF</fullName>
    </submittedName>
</protein>
<dbReference type="NCBIfam" id="NF007386">
    <property type="entry name" value="PRK09907.1"/>
    <property type="match status" value="1"/>
</dbReference>
<dbReference type="AlphaFoldDB" id="A0A2N4U2F4"/>
<organism evidence="1 2">
    <name type="scientific">Pollutimonas subterranea</name>
    <dbReference type="NCBI Taxonomy" id="2045210"/>
    <lineage>
        <taxon>Bacteria</taxon>
        <taxon>Pseudomonadati</taxon>
        <taxon>Pseudomonadota</taxon>
        <taxon>Betaproteobacteria</taxon>
        <taxon>Burkholderiales</taxon>
        <taxon>Alcaligenaceae</taxon>
        <taxon>Pollutimonas</taxon>
    </lineage>
</organism>
<gene>
    <name evidence="1" type="ORF">CR159_14285</name>
</gene>
<comment type="caution">
    <text evidence="1">The sequence shown here is derived from an EMBL/GenBank/DDBJ whole genome shotgun (WGS) entry which is preliminary data.</text>
</comment>
<dbReference type="InterPro" id="IPR011067">
    <property type="entry name" value="Plasmid_toxin/cell-grow_inhib"/>
</dbReference>
<dbReference type="OrthoDB" id="9793906at2"/>
<dbReference type="InterPro" id="IPR003477">
    <property type="entry name" value="PemK-like"/>
</dbReference>